<organism evidence="8 9">
    <name type="scientific">Dehalogenimonas etheniformans</name>
    <dbReference type="NCBI Taxonomy" id="1536648"/>
    <lineage>
        <taxon>Bacteria</taxon>
        <taxon>Bacillati</taxon>
        <taxon>Chloroflexota</taxon>
        <taxon>Dehalococcoidia</taxon>
        <taxon>Dehalococcoidales</taxon>
        <taxon>Dehalococcoidaceae</taxon>
        <taxon>Dehalogenimonas</taxon>
    </lineage>
</organism>
<evidence type="ECO:0000256" key="3">
    <source>
        <dbReference type="ARBA" id="ARBA00022723"/>
    </source>
</evidence>
<dbReference type="GO" id="GO:0046872">
    <property type="term" value="F:metal ion binding"/>
    <property type="evidence" value="ECO:0007669"/>
    <property type="project" value="UniProtKB-KW"/>
</dbReference>
<dbReference type="Gene3D" id="1.10.760.10">
    <property type="entry name" value="Cytochrome c-like domain"/>
    <property type="match status" value="2"/>
</dbReference>
<evidence type="ECO:0000313" key="9">
    <source>
        <dbReference type="Proteomes" id="UP000235653"/>
    </source>
</evidence>
<reference evidence="8 9" key="1">
    <citation type="journal article" date="2017" name="ISME J.">
        <title>Grape pomace compost harbors organohalide-respiring Dehalogenimonas species with novel reductive dehalogenase genes.</title>
        <authorList>
            <person name="Yang Y."/>
            <person name="Higgins S.A."/>
            <person name="Yan J."/>
            <person name="Simsir B."/>
            <person name="Chourey K."/>
            <person name="Iyer R."/>
            <person name="Hettich R.L."/>
            <person name="Baldwin B."/>
            <person name="Ogles D.M."/>
            <person name="Loffler F.E."/>
        </authorList>
    </citation>
    <scope>NUCLEOTIDE SEQUENCE [LARGE SCALE GENOMIC DNA]</scope>
    <source>
        <strain evidence="8 9">GP</strain>
    </source>
</reference>
<dbReference type="GO" id="GO:0004130">
    <property type="term" value="F:cytochrome-c peroxidase activity"/>
    <property type="evidence" value="ECO:0007669"/>
    <property type="project" value="TreeGrafter"/>
</dbReference>
<protein>
    <submittedName>
        <fullName evidence="8">Cytochrome-c peroxidase</fullName>
    </submittedName>
</protein>
<dbReference type="InterPro" id="IPR051395">
    <property type="entry name" value="Cytochrome_c_Peroxidase/MauG"/>
</dbReference>
<keyword evidence="4" id="KW-0732">Signal</keyword>
<dbReference type="GO" id="GO:0030313">
    <property type="term" value="C:cell envelope"/>
    <property type="evidence" value="ECO:0007669"/>
    <property type="project" value="UniProtKB-SubCell"/>
</dbReference>
<dbReference type="PANTHER" id="PTHR30600:SF10">
    <property type="entry name" value="BLL6722 PROTEIN"/>
    <property type="match status" value="1"/>
</dbReference>
<dbReference type="SUPFAM" id="SSF46626">
    <property type="entry name" value="Cytochrome c"/>
    <property type="match status" value="2"/>
</dbReference>
<dbReference type="RefSeq" id="WP_102330877.1">
    <property type="nucleotide sequence ID" value="NZ_CP058566.2"/>
</dbReference>
<dbReference type="OrthoDB" id="9772811at2"/>
<evidence type="ECO:0000256" key="1">
    <source>
        <dbReference type="ARBA" id="ARBA00004196"/>
    </source>
</evidence>
<name>A0A2P5P6D4_9CHLR</name>
<comment type="caution">
    <text evidence="8">The sequence shown here is derived from an EMBL/GenBank/DDBJ whole genome shotgun (WGS) entry which is preliminary data.</text>
</comment>
<dbReference type="GO" id="GO:0020037">
    <property type="term" value="F:heme binding"/>
    <property type="evidence" value="ECO:0007669"/>
    <property type="project" value="InterPro"/>
</dbReference>
<proteinExistence type="predicted"/>
<dbReference type="PANTHER" id="PTHR30600">
    <property type="entry name" value="CYTOCHROME C PEROXIDASE-RELATED"/>
    <property type="match status" value="1"/>
</dbReference>
<evidence type="ECO:0000256" key="5">
    <source>
        <dbReference type="ARBA" id="ARBA00023002"/>
    </source>
</evidence>
<dbReference type="Pfam" id="PF03150">
    <property type="entry name" value="CCP_MauG"/>
    <property type="match status" value="1"/>
</dbReference>
<gene>
    <name evidence="8" type="ORF">JP09_006095</name>
</gene>
<evidence type="ECO:0000256" key="6">
    <source>
        <dbReference type="ARBA" id="ARBA00023004"/>
    </source>
</evidence>
<keyword evidence="6" id="KW-0408">Iron</keyword>
<keyword evidence="5" id="KW-0560">Oxidoreductase</keyword>
<dbReference type="GO" id="GO:0009055">
    <property type="term" value="F:electron transfer activity"/>
    <property type="evidence" value="ECO:0007669"/>
    <property type="project" value="InterPro"/>
</dbReference>
<accession>A0A2P5P6D4</accession>
<evidence type="ECO:0000313" key="8">
    <source>
        <dbReference type="EMBL" id="PPD57868.1"/>
    </source>
</evidence>
<feature type="domain" description="Cytochrome c" evidence="7">
    <location>
        <begin position="215"/>
        <end position="389"/>
    </location>
</feature>
<evidence type="ECO:0000256" key="4">
    <source>
        <dbReference type="ARBA" id="ARBA00022729"/>
    </source>
</evidence>
<sequence>MKKKRLLLLILAGVFTLTLAPLHSIAAQSGEGLTPIQQLGKYIFFDTTLSKPVGQSCATCHDPGSAFADPEGGAVSQGALQSRVGERNSPSVSYAAFSPQMYFDPKTSPAIPDGQYKGGLFWDGRADTLEEQALQPFVNPLEMHNSDLKQVFLAVRQSDYANLFRQVFGQNSFEDLDYASACIGQAIAAYERSAEVNPFTSKFDYWKKGQATLTDTELRGYMLFTNTTMMGAKCANCHSVSANETVAPSLFTNFGHQNLGVPGNPELPFYFLQKPLNPAGTNYIDRGLGDFLRSIGVPEELAAKEDGRFKIPSLRNCAITAPYEHNGVFTTLREVVMFNNTRDVPGAGWPAPEVAENVHRHPSMDRTFGKLGLTDQQVDDIVAFLGTLTDGYQP</sequence>
<comment type="subcellular location">
    <subcellularLocation>
        <location evidence="1">Cell envelope</location>
    </subcellularLocation>
</comment>
<dbReference type="InterPro" id="IPR004852">
    <property type="entry name" value="Di-haem_cyt_c_peroxidsae"/>
</dbReference>
<keyword evidence="2" id="KW-0349">Heme</keyword>
<evidence type="ECO:0000259" key="7">
    <source>
        <dbReference type="PROSITE" id="PS51007"/>
    </source>
</evidence>
<keyword evidence="3" id="KW-0479">Metal-binding</keyword>
<dbReference type="EMBL" id="JQAN02000010">
    <property type="protein sequence ID" value="PPD57868.1"/>
    <property type="molecule type" value="Genomic_DNA"/>
</dbReference>
<dbReference type="PROSITE" id="PS51007">
    <property type="entry name" value="CYTC"/>
    <property type="match status" value="1"/>
</dbReference>
<dbReference type="InterPro" id="IPR036909">
    <property type="entry name" value="Cyt_c-like_dom_sf"/>
</dbReference>
<dbReference type="InterPro" id="IPR009056">
    <property type="entry name" value="Cyt_c-like_dom"/>
</dbReference>
<keyword evidence="9" id="KW-1185">Reference proteome</keyword>
<evidence type="ECO:0000256" key="2">
    <source>
        <dbReference type="ARBA" id="ARBA00022617"/>
    </source>
</evidence>
<dbReference type="AlphaFoldDB" id="A0A2P5P6D4"/>
<keyword evidence="8" id="KW-0575">Peroxidase</keyword>
<dbReference type="Proteomes" id="UP000235653">
    <property type="component" value="Unassembled WGS sequence"/>
</dbReference>